<keyword evidence="5 6" id="KW-0472">Membrane</keyword>
<evidence type="ECO:0000256" key="5">
    <source>
        <dbReference type="ARBA" id="ARBA00023136"/>
    </source>
</evidence>
<evidence type="ECO:0000256" key="4">
    <source>
        <dbReference type="ARBA" id="ARBA00022989"/>
    </source>
</evidence>
<evidence type="ECO:0000256" key="2">
    <source>
        <dbReference type="ARBA" id="ARBA00009190"/>
    </source>
</evidence>
<dbReference type="Proteomes" id="UP001203512">
    <property type="component" value="Unassembled WGS sequence"/>
</dbReference>
<dbReference type="EMBL" id="JALKHS010000004">
    <property type="protein sequence ID" value="MCK0530476.1"/>
    <property type="molecule type" value="Genomic_DNA"/>
</dbReference>
<feature type="transmembrane region" description="Helical" evidence="6">
    <location>
        <begin position="132"/>
        <end position="152"/>
    </location>
</feature>
<evidence type="ECO:0000313" key="7">
    <source>
        <dbReference type="EMBL" id="MCK0530476.1"/>
    </source>
</evidence>
<keyword evidence="3 6" id="KW-0812">Transmembrane</keyword>
<name>A0ABT0DTN1_9SPHN</name>
<keyword evidence="8" id="KW-1185">Reference proteome</keyword>
<evidence type="ECO:0000256" key="3">
    <source>
        <dbReference type="ARBA" id="ARBA00022692"/>
    </source>
</evidence>
<evidence type="ECO:0000313" key="8">
    <source>
        <dbReference type="Proteomes" id="UP001203512"/>
    </source>
</evidence>
<evidence type="ECO:0000256" key="1">
    <source>
        <dbReference type="ARBA" id="ARBA00004141"/>
    </source>
</evidence>
<evidence type="ECO:0000256" key="6">
    <source>
        <dbReference type="RuleBase" id="RU365102"/>
    </source>
</evidence>
<protein>
    <recommendedName>
        <fullName evidence="6">GDT1 family protein</fullName>
    </recommendedName>
</protein>
<dbReference type="Pfam" id="PF01169">
    <property type="entry name" value="GDT1"/>
    <property type="match status" value="1"/>
</dbReference>
<keyword evidence="4 6" id="KW-1133">Transmembrane helix</keyword>
<accession>A0ABT0DTN1</accession>
<proteinExistence type="inferred from homology"/>
<reference evidence="7 8" key="1">
    <citation type="submission" date="2022-04" db="EMBL/GenBank/DDBJ databases">
        <authorList>
            <person name="Huq M.A."/>
        </authorList>
    </citation>
    <scope>NUCLEOTIDE SEQUENCE [LARGE SCALE GENOMIC DNA]</scope>
    <source>
        <strain evidence="7 8">MAH-33</strain>
    </source>
</reference>
<feature type="transmembrane region" description="Helical" evidence="6">
    <location>
        <begin position="105"/>
        <end position="125"/>
    </location>
</feature>
<gene>
    <name evidence="7" type="ORF">MU848_02635</name>
</gene>
<comment type="subcellular location">
    <subcellularLocation>
        <location evidence="1 6">Membrane</location>
        <topology evidence="1 6">Multi-pass membrane protein</topology>
    </subcellularLocation>
</comment>
<comment type="similarity">
    <text evidence="2 6">Belongs to the GDT1 family.</text>
</comment>
<sequence length="188" mass="19317">MDALLTALLGCFLAEIGDKNQLLVLALATRFRRDGAIIAGIMLAASVNAAIAAVAGAFLAPMLSADARLLFLALAVLFLGVGLLWRVKAPDPLADWPTGPFLTAALGLFILGFGDGSQFLIVGLATRTAEPVLAAVGGTLGVMAALVPVVLLRERMLPAGPIRAIRVSVALLMLIVALTLAVLALQLA</sequence>
<feature type="transmembrane region" description="Helical" evidence="6">
    <location>
        <begin position="36"/>
        <end position="60"/>
    </location>
</feature>
<dbReference type="RefSeq" id="WP_247230054.1">
    <property type="nucleotide sequence ID" value="NZ_JALKHS010000004.1"/>
</dbReference>
<dbReference type="InterPro" id="IPR001727">
    <property type="entry name" value="GDT1-like"/>
</dbReference>
<feature type="transmembrane region" description="Helical" evidence="6">
    <location>
        <begin position="164"/>
        <end position="185"/>
    </location>
</feature>
<comment type="caution">
    <text evidence="7">The sequence shown here is derived from an EMBL/GenBank/DDBJ whole genome shotgun (WGS) entry which is preliminary data.</text>
</comment>
<feature type="transmembrane region" description="Helical" evidence="6">
    <location>
        <begin position="67"/>
        <end position="85"/>
    </location>
</feature>
<organism evidence="7 8">
    <name type="scientific">Sphingobium agri</name>
    <dbReference type="NCBI Taxonomy" id="2933566"/>
    <lineage>
        <taxon>Bacteria</taxon>
        <taxon>Pseudomonadati</taxon>
        <taxon>Pseudomonadota</taxon>
        <taxon>Alphaproteobacteria</taxon>
        <taxon>Sphingomonadales</taxon>
        <taxon>Sphingomonadaceae</taxon>
        <taxon>Sphingobium</taxon>
    </lineage>
</organism>